<reference evidence="4" key="1">
    <citation type="journal article" date="2018" name="Nat. Microbiol.">
        <title>Leveraging single-cell genomics to expand the fungal tree of life.</title>
        <authorList>
            <person name="Ahrendt S.R."/>
            <person name="Quandt C.A."/>
            <person name="Ciobanu D."/>
            <person name="Clum A."/>
            <person name="Salamov A."/>
            <person name="Andreopoulos B."/>
            <person name="Cheng J.F."/>
            <person name="Woyke T."/>
            <person name="Pelin A."/>
            <person name="Henrissat B."/>
            <person name="Reynolds N.K."/>
            <person name="Benny G.L."/>
            <person name="Smith M.E."/>
            <person name="James T.Y."/>
            <person name="Grigoriev I.V."/>
        </authorList>
    </citation>
    <scope>NUCLEOTIDE SEQUENCE [LARGE SCALE GENOMIC DNA]</scope>
    <source>
        <strain evidence="4">RSA 1356</strain>
    </source>
</reference>
<feature type="transmembrane region" description="Helical" evidence="2">
    <location>
        <begin position="130"/>
        <end position="151"/>
    </location>
</feature>
<dbReference type="EMBL" id="KZ993257">
    <property type="protein sequence ID" value="RKP05117.1"/>
    <property type="molecule type" value="Genomic_DNA"/>
</dbReference>
<evidence type="ECO:0000256" key="1">
    <source>
        <dbReference type="SAM" id="MobiDB-lite"/>
    </source>
</evidence>
<sequence>MNYLTAIIAAPLFVGLFFLEVYFYICRSSRNTLHLMLTRIFLLVSFLQAISSLFWFFGYVRSTLNGIMSEGYGVGERIDCFGIVGAEVLLAIFQYIMTMVSCLQMIRILQVDTSLRKVARSGLSNPRYRYHWVLYAIGLVMLAYTGIAFITAYNRRCPQATPKILPQIQHYFYPVYLGVDVVLFSITIWKLRKLERILEENRRRLIGLTPTQTEPLSPPCTSNGSNSRYPTDVPASSQWWGTTASQSTEQLSSTGAPFGADSPPIPSHPTIAVASPQGSYFPSQPHKERVGSPKFALTSQLYQASQARPPSPVRLTLPPTRHGTTVTVEQESHNMHGHRNINALHELTRLHRQQLVVTLATCAFGIALYIVQFTADVEVLSIVLCCFCVCMYIGYALRRTPFMMYYTGRKLRWIGPSHRATTISYEGLSTSRHDGRPSATS</sequence>
<dbReference type="Proteomes" id="UP000271241">
    <property type="component" value="Unassembled WGS sequence"/>
</dbReference>
<feature type="transmembrane region" description="Helical" evidence="2">
    <location>
        <begin position="355"/>
        <end position="373"/>
    </location>
</feature>
<proteinExistence type="predicted"/>
<feature type="transmembrane region" description="Helical" evidence="2">
    <location>
        <begin position="171"/>
        <end position="189"/>
    </location>
</feature>
<evidence type="ECO:0000313" key="4">
    <source>
        <dbReference type="Proteomes" id="UP000271241"/>
    </source>
</evidence>
<accession>A0A4P9XHM2</accession>
<keyword evidence="2" id="KW-0472">Membrane</keyword>
<feature type="region of interest" description="Disordered" evidence="1">
    <location>
        <begin position="209"/>
        <end position="292"/>
    </location>
</feature>
<organism evidence="3 4">
    <name type="scientific">Thamnocephalis sphaerospora</name>
    <dbReference type="NCBI Taxonomy" id="78915"/>
    <lineage>
        <taxon>Eukaryota</taxon>
        <taxon>Fungi</taxon>
        <taxon>Fungi incertae sedis</taxon>
        <taxon>Zoopagomycota</taxon>
        <taxon>Zoopagomycotina</taxon>
        <taxon>Zoopagomycetes</taxon>
        <taxon>Zoopagales</taxon>
        <taxon>Sigmoideomycetaceae</taxon>
        <taxon>Thamnocephalis</taxon>
    </lineage>
</organism>
<dbReference type="AlphaFoldDB" id="A0A4P9XHM2"/>
<keyword evidence="4" id="KW-1185">Reference proteome</keyword>
<feature type="transmembrane region" description="Helical" evidence="2">
    <location>
        <begin position="379"/>
        <end position="397"/>
    </location>
</feature>
<evidence type="ECO:0000256" key="2">
    <source>
        <dbReference type="SAM" id="Phobius"/>
    </source>
</evidence>
<gene>
    <name evidence="3" type="ORF">THASP1DRAFT_33043</name>
</gene>
<evidence type="ECO:0000313" key="3">
    <source>
        <dbReference type="EMBL" id="RKP05117.1"/>
    </source>
</evidence>
<feature type="compositionally biased region" description="Polar residues" evidence="1">
    <location>
        <begin position="209"/>
        <end position="255"/>
    </location>
</feature>
<keyword evidence="2" id="KW-0812">Transmembrane</keyword>
<dbReference type="OrthoDB" id="5556399at2759"/>
<name>A0A4P9XHM2_9FUNG</name>
<keyword evidence="2" id="KW-1133">Transmembrane helix</keyword>
<feature type="transmembrane region" description="Helical" evidence="2">
    <location>
        <begin position="6"/>
        <end position="25"/>
    </location>
</feature>
<feature type="transmembrane region" description="Helical" evidence="2">
    <location>
        <begin position="37"/>
        <end position="58"/>
    </location>
</feature>
<protein>
    <submittedName>
        <fullName evidence="3">Uncharacterized protein</fullName>
    </submittedName>
</protein>
<feature type="transmembrane region" description="Helical" evidence="2">
    <location>
        <begin position="88"/>
        <end position="109"/>
    </location>
</feature>